<proteinExistence type="predicted"/>
<feature type="region of interest" description="Disordered" evidence="1">
    <location>
        <begin position="1"/>
        <end position="22"/>
    </location>
</feature>
<evidence type="ECO:0008006" key="5">
    <source>
        <dbReference type="Google" id="ProtNLM"/>
    </source>
</evidence>
<dbReference type="EMBL" id="BMQA01000001">
    <property type="protein sequence ID" value="GGI95706.1"/>
    <property type="molecule type" value="Genomic_DNA"/>
</dbReference>
<feature type="compositionally biased region" description="Basic residues" evidence="1">
    <location>
        <begin position="9"/>
        <end position="19"/>
    </location>
</feature>
<feature type="transmembrane region" description="Helical" evidence="2">
    <location>
        <begin position="91"/>
        <end position="112"/>
    </location>
</feature>
<dbReference type="RefSeq" id="WP_229839850.1">
    <property type="nucleotide sequence ID" value="NZ_BMQA01000001.1"/>
</dbReference>
<evidence type="ECO:0000313" key="3">
    <source>
        <dbReference type="EMBL" id="GGI95706.1"/>
    </source>
</evidence>
<gene>
    <name evidence="3" type="ORF">GCM10010121_002640</name>
</gene>
<accession>A0A917NGD5</accession>
<evidence type="ECO:0000313" key="4">
    <source>
        <dbReference type="Proteomes" id="UP000657574"/>
    </source>
</evidence>
<sequence length="233" mass="24342">MDTTLARSRPARSRARAPVRHGTPERLRRRVHGRAVPAPCHRYGAMPMPSTRLQAFSCRALIAGHPTVLIAALLLEVVAAVLFLAAPALPVLVVARLVTGFGVGMLTATATAHLHDLHTAHRPGGSSQRFEIVSTAANIGGGLGVGPLAAGLLAQYFGAAVTNTAAMVQNPAPYRRADRRSCGTGASAAEAPCAIDDMDMETLRNPVTVGSAAPSPHMLPNRVRRPLLPASGR</sequence>
<keyword evidence="4" id="KW-1185">Reference proteome</keyword>
<keyword evidence="2" id="KW-0812">Transmembrane</keyword>
<keyword evidence="2" id="KW-1133">Transmembrane helix</keyword>
<comment type="caution">
    <text evidence="3">The sequence shown here is derived from an EMBL/GenBank/DDBJ whole genome shotgun (WGS) entry which is preliminary data.</text>
</comment>
<dbReference type="Gene3D" id="1.20.1720.10">
    <property type="entry name" value="Multidrug resistance protein D"/>
    <property type="match status" value="1"/>
</dbReference>
<protein>
    <recommendedName>
        <fullName evidence="5">MFS transporter</fullName>
    </recommendedName>
</protein>
<reference evidence="3" key="1">
    <citation type="journal article" date="2014" name="Int. J. Syst. Evol. Microbiol.">
        <title>Complete genome sequence of Corynebacterium casei LMG S-19264T (=DSM 44701T), isolated from a smear-ripened cheese.</title>
        <authorList>
            <consortium name="US DOE Joint Genome Institute (JGI-PGF)"/>
            <person name="Walter F."/>
            <person name="Albersmeier A."/>
            <person name="Kalinowski J."/>
            <person name="Ruckert C."/>
        </authorList>
    </citation>
    <scope>NUCLEOTIDE SEQUENCE</scope>
    <source>
        <strain evidence="3">JCM 3086</strain>
    </source>
</reference>
<organism evidence="3 4">
    <name type="scientific">Streptomyces brasiliensis</name>
    <dbReference type="NCBI Taxonomy" id="1954"/>
    <lineage>
        <taxon>Bacteria</taxon>
        <taxon>Bacillati</taxon>
        <taxon>Actinomycetota</taxon>
        <taxon>Actinomycetes</taxon>
        <taxon>Kitasatosporales</taxon>
        <taxon>Streptomycetaceae</taxon>
        <taxon>Streptomyces</taxon>
    </lineage>
</organism>
<name>A0A917NGD5_9ACTN</name>
<feature type="transmembrane region" description="Helical" evidence="2">
    <location>
        <begin position="60"/>
        <end position="85"/>
    </location>
</feature>
<dbReference type="InterPro" id="IPR036259">
    <property type="entry name" value="MFS_trans_sf"/>
</dbReference>
<dbReference type="AlphaFoldDB" id="A0A917NGD5"/>
<reference evidence="3" key="2">
    <citation type="submission" date="2020-09" db="EMBL/GenBank/DDBJ databases">
        <authorList>
            <person name="Sun Q."/>
            <person name="Ohkuma M."/>
        </authorList>
    </citation>
    <scope>NUCLEOTIDE SEQUENCE</scope>
    <source>
        <strain evidence="3">JCM 3086</strain>
    </source>
</reference>
<evidence type="ECO:0000256" key="2">
    <source>
        <dbReference type="SAM" id="Phobius"/>
    </source>
</evidence>
<keyword evidence="2" id="KW-0472">Membrane</keyword>
<dbReference type="Proteomes" id="UP000657574">
    <property type="component" value="Unassembled WGS sequence"/>
</dbReference>
<feature type="region of interest" description="Disordered" evidence="1">
    <location>
        <begin position="210"/>
        <end position="233"/>
    </location>
</feature>
<evidence type="ECO:0000256" key="1">
    <source>
        <dbReference type="SAM" id="MobiDB-lite"/>
    </source>
</evidence>
<dbReference type="SUPFAM" id="SSF103473">
    <property type="entry name" value="MFS general substrate transporter"/>
    <property type="match status" value="1"/>
</dbReference>